<proteinExistence type="predicted"/>
<evidence type="ECO:0000313" key="6">
    <source>
        <dbReference type="Proteomes" id="UP000619244"/>
    </source>
</evidence>
<feature type="compositionally biased region" description="Low complexity" evidence="4">
    <location>
        <begin position="23"/>
        <end position="40"/>
    </location>
</feature>
<organism evidence="5 6">
    <name type="scientific">Streptomyces minutiscleroticus</name>
    <dbReference type="NCBI Taxonomy" id="68238"/>
    <lineage>
        <taxon>Bacteria</taxon>
        <taxon>Bacillati</taxon>
        <taxon>Actinomycetota</taxon>
        <taxon>Actinomycetes</taxon>
        <taxon>Kitasatosporales</taxon>
        <taxon>Streptomycetaceae</taxon>
        <taxon>Streptomyces</taxon>
    </lineage>
</organism>
<reference evidence="5" key="2">
    <citation type="submission" date="2020-09" db="EMBL/GenBank/DDBJ databases">
        <authorList>
            <person name="Sun Q."/>
            <person name="Ohkuma M."/>
        </authorList>
    </citation>
    <scope>NUCLEOTIDE SEQUENCE</scope>
    <source>
        <strain evidence="5">JCM 4790</strain>
    </source>
</reference>
<feature type="region of interest" description="Disordered" evidence="4">
    <location>
        <begin position="1"/>
        <end position="41"/>
    </location>
</feature>
<dbReference type="GO" id="GO:0003677">
    <property type="term" value="F:DNA binding"/>
    <property type="evidence" value="ECO:0007669"/>
    <property type="project" value="UniProtKB-KW"/>
</dbReference>
<protein>
    <recommendedName>
        <fullName evidence="7">GntR family transcriptional regulator</fullName>
    </recommendedName>
</protein>
<gene>
    <name evidence="5" type="ORF">GCM10010358_61290</name>
</gene>
<dbReference type="SUPFAM" id="SSF48008">
    <property type="entry name" value="GntR ligand-binding domain-like"/>
    <property type="match status" value="1"/>
</dbReference>
<reference evidence="5" key="1">
    <citation type="journal article" date="2014" name="Int. J. Syst. Evol. Microbiol.">
        <title>Complete genome sequence of Corynebacterium casei LMG S-19264T (=DSM 44701T), isolated from a smear-ripened cheese.</title>
        <authorList>
            <consortium name="US DOE Joint Genome Institute (JGI-PGF)"/>
            <person name="Walter F."/>
            <person name="Albersmeier A."/>
            <person name="Kalinowski J."/>
            <person name="Ruckert C."/>
        </authorList>
    </citation>
    <scope>NUCLEOTIDE SEQUENCE</scope>
    <source>
        <strain evidence="5">JCM 4790</strain>
    </source>
</reference>
<evidence type="ECO:0000256" key="3">
    <source>
        <dbReference type="ARBA" id="ARBA00023163"/>
    </source>
</evidence>
<keyword evidence="6" id="KW-1185">Reference proteome</keyword>
<dbReference type="EMBL" id="BMVU01000041">
    <property type="protein sequence ID" value="GGX99376.1"/>
    <property type="molecule type" value="Genomic_DNA"/>
</dbReference>
<name>A0A918NV87_9ACTN</name>
<evidence type="ECO:0000313" key="5">
    <source>
        <dbReference type="EMBL" id="GGX99376.1"/>
    </source>
</evidence>
<evidence type="ECO:0000256" key="2">
    <source>
        <dbReference type="ARBA" id="ARBA00023125"/>
    </source>
</evidence>
<dbReference type="Gene3D" id="1.20.120.530">
    <property type="entry name" value="GntR ligand-binding domain-like"/>
    <property type="match status" value="1"/>
</dbReference>
<keyword evidence="1" id="KW-0805">Transcription regulation</keyword>
<comment type="caution">
    <text evidence="5">The sequence shown here is derived from an EMBL/GenBank/DDBJ whole genome shotgun (WGS) entry which is preliminary data.</text>
</comment>
<keyword evidence="3" id="KW-0804">Transcription</keyword>
<dbReference type="InterPro" id="IPR008920">
    <property type="entry name" value="TF_FadR/GntR_C"/>
</dbReference>
<evidence type="ECO:0000256" key="4">
    <source>
        <dbReference type="SAM" id="MobiDB-lite"/>
    </source>
</evidence>
<dbReference type="Proteomes" id="UP000619244">
    <property type="component" value="Unassembled WGS sequence"/>
</dbReference>
<dbReference type="AlphaFoldDB" id="A0A918NV87"/>
<keyword evidence="2" id="KW-0238">DNA-binding</keyword>
<accession>A0A918NV87</accession>
<sequence>MDCCAWNTRPKSPARRPDRSLRDVAAQARPGAAAPGADPVPSHRAVLDAVRDQDPARAERAMVNLLAKAVADLDHLTRVPDVAPRS</sequence>
<evidence type="ECO:0008006" key="7">
    <source>
        <dbReference type="Google" id="ProtNLM"/>
    </source>
</evidence>
<evidence type="ECO:0000256" key="1">
    <source>
        <dbReference type="ARBA" id="ARBA00023015"/>
    </source>
</evidence>